<dbReference type="AlphaFoldDB" id="A0AAN9U123"/>
<dbReference type="Proteomes" id="UP001320245">
    <property type="component" value="Unassembled WGS sequence"/>
</dbReference>
<dbReference type="PANTHER" id="PTHR21310">
    <property type="entry name" value="AMINOGLYCOSIDE PHOSPHOTRANSFERASE-RELATED-RELATED"/>
    <property type="match status" value="1"/>
</dbReference>
<dbReference type="EMBL" id="JAJSPL020000033">
    <property type="protein sequence ID" value="KAK7736517.1"/>
    <property type="molecule type" value="Genomic_DNA"/>
</dbReference>
<protein>
    <recommendedName>
        <fullName evidence="2">Aminoglycoside phosphotransferase domain-containing protein</fullName>
    </recommendedName>
</protein>
<dbReference type="InterPro" id="IPR051678">
    <property type="entry name" value="AGP_Transferase"/>
</dbReference>
<gene>
    <name evidence="3" type="ORF">SLS53_006947</name>
</gene>
<sequence>MAEFNQDGLKWDDSGFDLVPCWTREPSTDAIESVCRKTLHLKGDDTCTISFHAAGAFNKLYLVKACDQSLLMRVSLPVYPQYKTRGEVTTLRWLRENIDIPVPKVVDFDASNDNEIGFEWILMELMPGSSAWRRWRTLSMAQKVFLTQRVAEFQAQLFRHGFPSASFRGIGTLHSVAEKTSPVPGKMVSHMFFMGDHIKYDVARGPFRSSHDWLRSYLEFAIQEYKVILANTDDEDDKEEAEDVLQVADRLLALLPRIFPSIQEPPERTVLWHDDLGLQNILIDEQGDITAVIDWECVSPLPLWRATRMPKFLRGRDREDEPKRDSYPADTSPGPAASAKDTDPDELDNEGKDELFWIHLMEYEQTQLRKIYNDKMKSLWRDWTLQVEEGKLKFDFYDAVVRCCGGVYLKRILRWVDKIEKGEFADLQTVLHTV</sequence>
<dbReference type="Gene3D" id="3.90.1200.10">
    <property type="match status" value="1"/>
</dbReference>
<proteinExistence type="predicted"/>
<reference evidence="3 4" key="1">
    <citation type="journal article" date="2023" name="PLoS ONE">
        <title>Cytospora paraplurivora sp. nov. isolated from orchards with fruit tree decline syndrome in Ontario, Canada.</title>
        <authorList>
            <person name="Ilyukhin E."/>
            <person name="Nguyen H.D.T."/>
            <person name="Castle A.J."/>
            <person name="Ellouze W."/>
        </authorList>
    </citation>
    <scope>NUCLEOTIDE SEQUENCE [LARGE SCALE GENOMIC DNA]</scope>
    <source>
        <strain evidence="3 4">FDS-564</strain>
    </source>
</reference>
<comment type="caution">
    <text evidence="3">The sequence shown here is derived from an EMBL/GenBank/DDBJ whole genome shotgun (WGS) entry which is preliminary data.</text>
</comment>
<dbReference type="InterPro" id="IPR011009">
    <property type="entry name" value="Kinase-like_dom_sf"/>
</dbReference>
<dbReference type="InterPro" id="IPR002575">
    <property type="entry name" value="Aminoglycoside_PTrfase"/>
</dbReference>
<evidence type="ECO:0000256" key="1">
    <source>
        <dbReference type="SAM" id="MobiDB-lite"/>
    </source>
</evidence>
<feature type="region of interest" description="Disordered" evidence="1">
    <location>
        <begin position="315"/>
        <end position="349"/>
    </location>
</feature>
<feature type="compositionally biased region" description="Basic and acidic residues" evidence="1">
    <location>
        <begin position="315"/>
        <end position="327"/>
    </location>
</feature>
<organism evidence="3 4">
    <name type="scientific">Cytospora paraplurivora</name>
    <dbReference type="NCBI Taxonomy" id="2898453"/>
    <lineage>
        <taxon>Eukaryota</taxon>
        <taxon>Fungi</taxon>
        <taxon>Dikarya</taxon>
        <taxon>Ascomycota</taxon>
        <taxon>Pezizomycotina</taxon>
        <taxon>Sordariomycetes</taxon>
        <taxon>Sordariomycetidae</taxon>
        <taxon>Diaporthales</taxon>
        <taxon>Cytosporaceae</taxon>
        <taxon>Cytospora</taxon>
    </lineage>
</organism>
<accession>A0AAN9U123</accession>
<feature type="domain" description="Aminoglycoside phosphotransferase" evidence="2">
    <location>
        <begin position="49"/>
        <end position="300"/>
    </location>
</feature>
<evidence type="ECO:0000259" key="2">
    <source>
        <dbReference type="Pfam" id="PF01636"/>
    </source>
</evidence>
<dbReference type="PANTHER" id="PTHR21310:SF13">
    <property type="entry name" value="AMINOGLYCOSIDE PHOSPHOTRANSFERASE DOMAIN-CONTAINING PROTEIN"/>
    <property type="match status" value="1"/>
</dbReference>
<dbReference type="SUPFAM" id="SSF56112">
    <property type="entry name" value="Protein kinase-like (PK-like)"/>
    <property type="match status" value="1"/>
</dbReference>
<evidence type="ECO:0000313" key="4">
    <source>
        <dbReference type="Proteomes" id="UP001320245"/>
    </source>
</evidence>
<name>A0AAN9U123_9PEZI</name>
<evidence type="ECO:0000313" key="3">
    <source>
        <dbReference type="EMBL" id="KAK7736517.1"/>
    </source>
</evidence>
<keyword evidence="4" id="KW-1185">Reference proteome</keyword>
<dbReference type="Pfam" id="PF01636">
    <property type="entry name" value="APH"/>
    <property type="match status" value="1"/>
</dbReference>